<sequence length="586" mass="63047">MCATATRPRSSTAYATACRATSKWASDRTRYETASLSPGGSRRHWRAGPGATGRTGFRASRAGRHPPTQRVLGPARSRRPGLPARLWREPQRQSQRPPVRRPVQDRSQVADGGCGDAGAGLRGRLRQPARPGFSPGERTRPRRHDRRDRPARLQPARGRQGHAAARRTPVGLRQAGCGAQPEPPWRPQGRRYRPVYRRRRAVQDKRTGHVRRLLRESRPCGRAFRECDQLQQQGQGQSEHRLLTHLPGRVRATLAPMRFSVFLARHRRLLPAGLASLLLHLLAIAWVDARLAPPTVMVGNPALALRLVDAPPAAPAPQTPDLPAPEVPAPDAAPVPAVDAPADQVSVPAPAPMAEPPPPETEGDVAPARVPNTYRVTPPPSGRIDYRLTRSAPGGAAQDAGQASMAWRSDGNRYAVELDGVLGTLASDGRVDDAGIAPDRARRALGTGQATTTFDRTAGTIARAQGGVDQLVPGSQDPASLLLQLAGIGLGDARQVKDELEFWVGGSGGAGVERYQVLGPERIETGAGPLDTVRLARMAEHGAPLLELWLAPQHAWMPVQLRLTDADGTVSTQTLASIAIETVQEE</sequence>
<evidence type="ECO:0000256" key="1">
    <source>
        <dbReference type="SAM" id="MobiDB-lite"/>
    </source>
</evidence>
<accession>A0A5C7FRU9</accession>
<name>A0A5C7FRU9_9BURK</name>
<evidence type="ECO:0000313" key="3">
    <source>
        <dbReference type="Proteomes" id="UP000321413"/>
    </source>
</evidence>
<dbReference type="Proteomes" id="UP000321413">
    <property type="component" value="Unassembled WGS sequence"/>
</dbReference>
<organism evidence="2 3">
    <name type="scientific">Massilia arenae</name>
    <dbReference type="NCBI Taxonomy" id="2603288"/>
    <lineage>
        <taxon>Bacteria</taxon>
        <taxon>Pseudomonadati</taxon>
        <taxon>Pseudomonadota</taxon>
        <taxon>Betaproteobacteria</taxon>
        <taxon>Burkholderiales</taxon>
        <taxon>Oxalobacteraceae</taxon>
        <taxon>Telluria group</taxon>
        <taxon>Massilia</taxon>
    </lineage>
</organism>
<feature type="region of interest" description="Disordered" evidence="1">
    <location>
        <begin position="313"/>
        <end position="384"/>
    </location>
</feature>
<proteinExistence type="predicted"/>
<feature type="compositionally biased region" description="Pro residues" evidence="1">
    <location>
        <begin position="313"/>
        <end position="333"/>
    </location>
</feature>
<dbReference type="Pfam" id="PF11306">
    <property type="entry name" value="DUF3108"/>
    <property type="match status" value="1"/>
</dbReference>
<gene>
    <name evidence="2" type="ORF">FVD38_16450</name>
</gene>
<dbReference type="InterPro" id="IPR021457">
    <property type="entry name" value="DUF3108"/>
</dbReference>
<dbReference type="EMBL" id="VPFD01000017">
    <property type="protein sequence ID" value="TXF98578.1"/>
    <property type="molecule type" value="Genomic_DNA"/>
</dbReference>
<keyword evidence="3" id="KW-1185">Reference proteome</keyword>
<feature type="compositionally biased region" description="Low complexity" evidence="1">
    <location>
        <begin position="334"/>
        <end position="348"/>
    </location>
</feature>
<feature type="compositionally biased region" description="Low complexity" evidence="1">
    <location>
        <begin position="156"/>
        <end position="167"/>
    </location>
</feature>
<feature type="region of interest" description="Disordered" evidence="1">
    <location>
        <begin position="29"/>
        <end position="190"/>
    </location>
</feature>
<protein>
    <submittedName>
        <fullName evidence="2">DUF3108 domain-containing protein</fullName>
    </submittedName>
</protein>
<evidence type="ECO:0000313" key="2">
    <source>
        <dbReference type="EMBL" id="TXF98578.1"/>
    </source>
</evidence>
<dbReference type="AlphaFoldDB" id="A0A5C7FRU9"/>
<reference evidence="2 3" key="1">
    <citation type="submission" date="2019-08" db="EMBL/GenBank/DDBJ databases">
        <title>Massilia golmudensis sp. nov., isolated from sand in the Qinghai-Tibetan Plateau.</title>
        <authorList>
            <person name="Zhang B."/>
        </authorList>
    </citation>
    <scope>NUCLEOTIDE SEQUENCE [LARGE SCALE GENOMIC DNA]</scope>
    <source>
        <strain evidence="2 3">GEM5</strain>
    </source>
</reference>
<comment type="caution">
    <text evidence="2">The sequence shown here is derived from an EMBL/GenBank/DDBJ whole genome shotgun (WGS) entry which is preliminary data.</text>
</comment>
<feature type="compositionally biased region" description="Gly residues" evidence="1">
    <location>
        <begin position="112"/>
        <end position="121"/>
    </location>
</feature>
<feature type="compositionally biased region" description="Pro residues" evidence="1">
    <location>
        <begin position="349"/>
        <end position="360"/>
    </location>
</feature>